<keyword evidence="3" id="KW-1185">Reference proteome</keyword>
<name>A0A9K3JZT5_HELAN</name>
<reference evidence="2" key="1">
    <citation type="journal article" date="2017" name="Nature">
        <title>The sunflower genome provides insights into oil metabolism, flowering and Asterid evolution.</title>
        <authorList>
            <person name="Badouin H."/>
            <person name="Gouzy J."/>
            <person name="Grassa C.J."/>
            <person name="Murat F."/>
            <person name="Staton S.E."/>
            <person name="Cottret L."/>
            <person name="Lelandais-Briere C."/>
            <person name="Owens G.L."/>
            <person name="Carrere S."/>
            <person name="Mayjonade B."/>
            <person name="Legrand L."/>
            <person name="Gill N."/>
            <person name="Kane N.C."/>
            <person name="Bowers J.E."/>
            <person name="Hubner S."/>
            <person name="Bellec A."/>
            <person name="Berard A."/>
            <person name="Berges H."/>
            <person name="Blanchet N."/>
            <person name="Boniface M.C."/>
            <person name="Brunel D."/>
            <person name="Catrice O."/>
            <person name="Chaidir N."/>
            <person name="Claudel C."/>
            <person name="Donnadieu C."/>
            <person name="Faraut T."/>
            <person name="Fievet G."/>
            <person name="Helmstetter N."/>
            <person name="King M."/>
            <person name="Knapp S.J."/>
            <person name="Lai Z."/>
            <person name="Le Paslier M.C."/>
            <person name="Lippi Y."/>
            <person name="Lorenzon L."/>
            <person name="Mandel J.R."/>
            <person name="Marage G."/>
            <person name="Marchand G."/>
            <person name="Marquand E."/>
            <person name="Bret-Mestries E."/>
            <person name="Morien E."/>
            <person name="Nambeesan S."/>
            <person name="Nguyen T."/>
            <person name="Pegot-Espagnet P."/>
            <person name="Pouilly N."/>
            <person name="Raftis F."/>
            <person name="Sallet E."/>
            <person name="Schiex T."/>
            <person name="Thomas J."/>
            <person name="Vandecasteele C."/>
            <person name="Vares D."/>
            <person name="Vear F."/>
            <person name="Vautrin S."/>
            <person name="Crespi M."/>
            <person name="Mangin B."/>
            <person name="Burke J.M."/>
            <person name="Salse J."/>
            <person name="Munos S."/>
            <person name="Vincourt P."/>
            <person name="Rieseberg L.H."/>
            <person name="Langlade N.B."/>
        </authorList>
    </citation>
    <scope>NUCLEOTIDE SEQUENCE</scope>
    <source>
        <tissue evidence="2">Leaves</tissue>
    </source>
</reference>
<sequence length="53" mass="5672">MLHQTPPPMQTVSHGPGPSAPSEQAQLNYSALLGLPEGKTLASWYAEQMAKHS</sequence>
<evidence type="ECO:0000256" key="1">
    <source>
        <dbReference type="SAM" id="MobiDB-lite"/>
    </source>
</evidence>
<comment type="caution">
    <text evidence="2">The sequence shown here is derived from an EMBL/GenBank/DDBJ whole genome shotgun (WGS) entry which is preliminary data.</text>
</comment>
<dbReference type="Proteomes" id="UP000215914">
    <property type="component" value="Unassembled WGS sequence"/>
</dbReference>
<organism evidence="2 3">
    <name type="scientific">Helianthus annuus</name>
    <name type="common">Common sunflower</name>
    <dbReference type="NCBI Taxonomy" id="4232"/>
    <lineage>
        <taxon>Eukaryota</taxon>
        <taxon>Viridiplantae</taxon>
        <taxon>Streptophyta</taxon>
        <taxon>Embryophyta</taxon>
        <taxon>Tracheophyta</taxon>
        <taxon>Spermatophyta</taxon>
        <taxon>Magnoliopsida</taxon>
        <taxon>eudicotyledons</taxon>
        <taxon>Gunneridae</taxon>
        <taxon>Pentapetalae</taxon>
        <taxon>asterids</taxon>
        <taxon>campanulids</taxon>
        <taxon>Asterales</taxon>
        <taxon>Asteraceae</taxon>
        <taxon>Asteroideae</taxon>
        <taxon>Heliantheae alliance</taxon>
        <taxon>Heliantheae</taxon>
        <taxon>Helianthus</taxon>
    </lineage>
</organism>
<proteinExistence type="predicted"/>
<dbReference type="Gramene" id="mRNA:HanXRQr2_Chr01g0040731">
    <property type="protein sequence ID" value="mRNA:HanXRQr2_Chr01g0040731"/>
    <property type="gene ID" value="HanXRQr2_Chr01g0040731"/>
</dbReference>
<accession>A0A9K3JZT5</accession>
<feature type="region of interest" description="Disordered" evidence="1">
    <location>
        <begin position="1"/>
        <end position="24"/>
    </location>
</feature>
<dbReference type="AlphaFoldDB" id="A0A9K3JZT5"/>
<evidence type="ECO:0000313" key="3">
    <source>
        <dbReference type="Proteomes" id="UP000215914"/>
    </source>
</evidence>
<dbReference type="EMBL" id="MNCJ02000316">
    <property type="protein sequence ID" value="KAF5823662.1"/>
    <property type="molecule type" value="Genomic_DNA"/>
</dbReference>
<protein>
    <submittedName>
        <fullName evidence="2">Uncharacterized protein</fullName>
    </submittedName>
</protein>
<gene>
    <name evidence="2" type="ORF">HanXRQr2_Chr01g0040731</name>
</gene>
<reference evidence="2" key="2">
    <citation type="submission" date="2020-06" db="EMBL/GenBank/DDBJ databases">
        <title>Helianthus annuus Genome sequencing and assembly Release 2.</title>
        <authorList>
            <person name="Gouzy J."/>
            <person name="Langlade N."/>
            <person name="Munos S."/>
        </authorList>
    </citation>
    <scope>NUCLEOTIDE SEQUENCE</scope>
    <source>
        <tissue evidence="2">Leaves</tissue>
    </source>
</reference>
<evidence type="ECO:0000313" key="2">
    <source>
        <dbReference type="EMBL" id="KAF5823662.1"/>
    </source>
</evidence>